<dbReference type="GO" id="GO:0005975">
    <property type="term" value="P:carbohydrate metabolic process"/>
    <property type="evidence" value="ECO:0007669"/>
    <property type="project" value="UniProtKB-ARBA"/>
</dbReference>
<feature type="compositionally biased region" description="Low complexity" evidence="4">
    <location>
        <begin position="419"/>
        <end position="431"/>
    </location>
</feature>
<dbReference type="PROSITE" id="PS50011">
    <property type="entry name" value="PROTEIN_KINASE_DOM"/>
    <property type="match status" value="1"/>
</dbReference>
<feature type="region of interest" description="Disordered" evidence="4">
    <location>
        <begin position="263"/>
        <end position="557"/>
    </location>
</feature>
<gene>
    <name evidence="6" type="ORF">HNR23_004065</name>
</gene>
<keyword evidence="3" id="KW-0067">ATP-binding</keyword>
<dbReference type="PANTHER" id="PTHR45832">
    <property type="entry name" value="SERINE/THREONINE-PROTEIN KINASE SAMKA-RELATED-RELATED"/>
    <property type="match status" value="1"/>
</dbReference>
<feature type="compositionally biased region" description="Low complexity" evidence="4">
    <location>
        <begin position="292"/>
        <end position="313"/>
    </location>
</feature>
<dbReference type="Pfam" id="PF00069">
    <property type="entry name" value="Pkinase"/>
    <property type="match status" value="1"/>
</dbReference>
<feature type="compositionally biased region" description="Basic and acidic residues" evidence="4">
    <location>
        <begin position="787"/>
        <end position="814"/>
    </location>
</feature>
<evidence type="ECO:0000256" key="2">
    <source>
        <dbReference type="ARBA" id="ARBA00022741"/>
    </source>
</evidence>
<feature type="compositionally biased region" description="Low complexity" evidence="4">
    <location>
        <begin position="357"/>
        <end position="375"/>
    </location>
</feature>
<feature type="domain" description="Protein kinase" evidence="5">
    <location>
        <begin position="6"/>
        <end position="261"/>
    </location>
</feature>
<comment type="similarity">
    <text evidence="1">Belongs to the protein kinase superfamily. STE Ser/Thr protein kinase family. STE20 subfamily.</text>
</comment>
<dbReference type="InterPro" id="IPR000719">
    <property type="entry name" value="Prot_kinase_dom"/>
</dbReference>
<keyword evidence="2" id="KW-0547">Nucleotide-binding</keyword>
<organism evidence="6 7">
    <name type="scientific">Nocardiopsis mwathae</name>
    <dbReference type="NCBI Taxonomy" id="1472723"/>
    <lineage>
        <taxon>Bacteria</taxon>
        <taxon>Bacillati</taxon>
        <taxon>Actinomycetota</taxon>
        <taxon>Actinomycetes</taxon>
        <taxon>Streptosporangiales</taxon>
        <taxon>Nocardiopsidaceae</taxon>
        <taxon>Nocardiopsis</taxon>
    </lineage>
</organism>
<keyword evidence="6" id="KW-0723">Serine/threonine-protein kinase</keyword>
<dbReference type="InterPro" id="IPR013783">
    <property type="entry name" value="Ig-like_fold"/>
</dbReference>
<dbReference type="Gene3D" id="2.60.40.10">
    <property type="entry name" value="Immunoglobulins"/>
    <property type="match status" value="1"/>
</dbReference>
<dbReference type="PANTHER" id="PTHR45832:SF22">
    <property type="entry name" value="SERINE_THREONINE-PROTEIN KINASE SAMKA-RELATED"/>
    <property type="match status" value="1"/>
</dbReference>
<protein>
    <submittedName>
        <fullName evidence="6">Serine/threonine protein kinase</fullName>
    </submittedName>
</protein>
<name>A0A7X0D761_9ACTN</name>
<dbReference type="EMBL" id="JACHDS010000001">
    <property type="protein sequence ID" value="MBB6174005.1"/>
    <property type="molecule type" value="Genomic_DNA"/>
</dbReference>
<feature type="compositionally biased region" description="Low complexity" evidence="4">
    <location>
        <begin position="478"/>
        <end position="488"/>
    </location>
</feature>
<evidence type="ECO:0000256" key="1">
    <source>
        <dbReference type="ARBA" id="ARBA00008874"/>
    </source>
</evidence>
<dbReference type="GO" id="GO:0005524">
    <property type="term" value="F:ATP binding"/>
    <property type="evidence" value="ECO:0007669"/>
    <property type="project" value="UniProtKB-KW"/>
</dbReference>
<evidence type="ECO:0000256" key="4">
    <source>
        <dbReference type="SAM" id="MobiDB-lite"/>
    </source>
</evidence>
<keyword evidence="7" id="KW-1185">Reference proteome</keyword>
<evidence type="ECO:0000313" key="7">
    <source>
        <dbReference type="Proteomes" id="UP000546642"/>
    </source>
</evidence>
<dbReference type="InterPro" id="IPR011009">
    <property type="entry name" value="Kinase-like_dom_sf"/>
</dbReference>
<feature type="compositionally biased region" description="Low complexity" evidence="4">
    <location>
        <begin position="497"/>
        <end position="508"/>
    </location>
</feature>
<feature type="compositionally biased region" description="Pro residues" evidence="4">
    <location>
        <begin position="509"/>
        <end position="527"/>
    </location>
</feature>
<feature type="compositionally biased region" description="Acidic residues" evidence="4">
    <location>
        <begin position="659"/>
        <end position="678"/>
    </location>
</feature>
<feature type="region of interest" description="Disordered" evidence="4">
    <location>
        <begin position="571"/>
        <end position="611"/>
    </location>
</feature>
<accession>A0A7X0D761</accession>
<dbReference type="Proteomes" id="UP000546642">
    <property type="component" value="Unassembled WGS sequence"/>
</dbReference>
<keyword evidence="6" id="KW-0418">Kinase</keyword>
<feature type="region of interest" description="Disordered" evidence="4">
    <location>
        <begin position="779"/>
        <end position="838"/>
    </location>
</feature>
<evidence type="ECO:0000313" key="6">
    <source>
        <dbReference type="EMBL" id="MBB6174005.1"/>
    </source>
</evidence>
<sequence>MRVDGFHSLALAYRGRDSQVYRAISARMETPVALKVMHNATGFDEILRVRDFGGAQGVVPLLDVARTSTGESVKVMPFYPDGSYTDVLGQSGPLHPREVVRVGRAVAGALSVMHGHGLLHNEIVPSNILRASSSAVLTDFGATAEIGGPPPRLRTSSELVYHAPPEVLRATGTSPASDVYELASVLWTLLAGHPPFGGDSIVSPGPQEYAAVALRTPASPVRRGDVPWRLNNVLLRALAKDPAERYATPGEFAVELERTWTERPDSASAAAPALAPAPAPAPPAPPAPGVPTGPNAPGTPTGPNPSHGQVRPQQTPPAGSPPPVPPRPETPGYPQRPTGPQTPPRHAADQHSGPQVPSAAPYGTATPAAPQAPTHHPAPGPAPAPPPAASQPSGPHAGMAPTPYPPAAPHGYVPPSGPQQPAASQARAAHPPSGPQVPPAAQPPAPVYGAGTASSGPQAPVVPPAGAYPGAAAPPPAAATQGAHAAGTGWDGQPRQPGHAAGAAGHAAPPAPAPPASVPPAPVPASPEPDTRSTRRSSGLAENTGVHNLLERIRGEAGVDLVTQQAWSRLEGWSGSAESPPLPGPADGAAHGRGDDEDWPDFSDPGPDRPARWRRHLHIVAAAASIVVVSGAATALAVARPGPGLTTTDTQAAGLLAADEGDGGDTDDEAKDGAEADTESAAGDEKSDSASKSEPLPEVSAPSNVSLQDNLSSVQVQWTDNSGGKASYFVVGGSSHDHPKTLLRTGAGVTVAQVTTDDTEAEYCFTIVAVDGRSAAAPEVCTNRAGARAEAEAERKREEEERKKKEEEEAKKEEEEKEAEAADSDADSASDSGGSDDE</sequence>
<proteinExistence type="inferred from homology"/>
<dbReference type="CDD" id="cd14014">
    <property type="entry name" value="STKc_PknB_like"/>
    <property type="match status" value="1"/>
</dbReference>
<dbReference type="PRINTS" id="PR01217">
    <property type="entry name" value="PRICHEXTENSN"/>
</dbReference>
<feature type="compositionally biased region" description="Low complexity" evidence="4">
    <location>
        <begin position="447"/>
        <end position="471"/>
    </location>
</feature>
<evidence type="ECO:0000256" key="3">
    <source>
        <dbReference type="ARBA" id="ARBA00022840"/>
    </source>
</evidence>
<dbReference type="AlphaFoldDB" id="A0A7X0D761"/>
<dbReference type="SMART" id="SM00220">
    <property type="entry name" value="S_TKc"/>
    <property type="match status" value="1"/>
</dbReference>
<feature type="compositionally biased region" description="Pro residues" evidence="4">
    <location>
        <begin position="314"/>
        <end position="331"/>
    </location>
</feature>
<dbReference type="Gene3D" id="1.10.510.10">
    <property type="entry name" value="Transferase(Phosphotransferase) domain 1"/>
    <property type="match status" value="1"/>
</dbReference>
<feature type="compositionally biased region" description="Pro residues" evidence="4">
    <location>
        <begin position="275"/>
        <end position="291"/>
    </location>
</feature>
<feature type="compositionally biased region" description="Pro residues" evidence="4">
    <location>
        <begin position="432"/>
        <end position="446"/>
    </location>
</feature>
<evidence type="ECO:0000259" key="5">
    <source>
        <dbReference type="PROSITE" id="PS50011"/>
    </source>
</evidence>
<reference evidence="6 7" key="1">
    <citation type="submission" date="2020-08" db="EMBL/GenBank/DDBJ databases">
        <title>Sequencing the genomes of 1000 actinobacteria strains.</title>
        <authorList>
            <person name="Klenk H.-P."/>
        </authorList>
    </citation>
    <scope>NUCLEOTIDE SEQUENCE [LARGE SCALE GENOMIC DNA]</scope>
    <source>
        <strain evidence="6 7">DSM 46659</strain>
    </source>
</reference>
<feature type="region of interest" description="Disordered" evidence="4">
    <location>
        <begin position="657"/>
        <end position="708"/>
    </location>
</feature>
<dbReference type="RefSeq" id="WP_184077776.1">
    <property type="nucleotide sequence ID" value="NZ_JACHDS010000001.1"/>
</dbReference>
<dbReference type="GO" id="GO:0004674">
    <property type="term" value="F:protein serine/threonine kinase activity"/>
    <property type="evidence" value="ECO:0007669"/>
    <property type="project" value="UniProtKB-KW"/>
</dbReference>
<keyword evidence="6" id="KW-0808">Transferase</keyword>
<feature type="compositionally biased region" description="Acidic residues" evidence="4">
    <location>
        <begin position="815"/>
        <end position="838"/>
    </location>
</feature>
<dbReference type="SUPFAM" id="SSF56112">
    <property type="entry name" value="Protein kinase-like (PK-like)"/>
    <property type="match status" value="1"/>
</dbReference>
<dbReference type="InterPro" id="IPR051931">
    <property type="entry name" value="PAK3-like"/>
</dbReference>
<feature type="compositionally biased region" description="Pro residues" evidence="4">
    <location>
        <begin position="376"/>
        <end position="389"/>
    </location>
</feature>
<comment type="caution">
    <text evidence="6">The sequence shown here is derived from an EMBL/GenBank/DDBJ whole genome shotgun (WGS) entry which is preliminary data.</text>
</comment>